<comment type="PTM">
    <text evidence="7">The conversion to 3-oxoalanine (also known as C-formylglycine, FGly), of a serine or cysteine residue in prokaryotes and of a cysteine residue in eukaryotes, is critical for catalytic activity.</text>
</comment>
<name>A0A9D1QEI6_9BACT</name>
<dbReference type="GO" id="GO:0004065">
    <property type="term" value="F:arylsulfatase activity"/>
    <property type="evidence" value="ECO:0007669"/>
    <property type="project" value="TreeGrafter"/>
</dbReference>
<dbReference type="Proteomes" id="UP000823926">
    <property type="component" value="Unassembled WGS sequence"/>
</dbReference>
<dbReference type="PANTHER" id="PTHR42693:SF42">
    <property type="entry name" value="ARYLSULFATASE G"/>
    <property type="match status" value="1"/>
</dbReference>
<sequence>MKNHIFLTFLGAAVLAGGASATALAKGRGKTPPRQGERPNILLFLVDDLGWQDTSEPFWRDTTPQNRTFQTPNMERMARCGVKFTSAYAAALSSPSRVSLLTGMSSAAHRVTNWTLHKDRGPDPESEVLEWPRWSVNGLSAQPGVPGTTYVTTLPALLREAGYRTILVGKAHFGAMGTPGEDPRTLGFEVNVAGHAAGAPASYLGERNFGNVPGAETQNPNAIPGLEQYWEEDIFATEALTLEAKKQIDSSLLQDRPFFLYMSHYAVHVPFDRDNRFYQAYIERGLDPTEAAYAALVEGMDKSLGDLRAYLQEKGIAQNTIVIFLSDNGGLAAWGRSGKPGLQNRPLRSGKGSPMEGGIRVPMLVEWPAVADSNVHCTVPVIIQDLFPTILEMASVGWVRTVQEVEGQSLVPLLQGNATLKRKRPLVWHFPNMWDAEGDGIGPYSAIRQGDWKLIYYYDTRRTMLFNLQEDIFEIVDHGTNPRVWKRREIMARRLTRELKRVDAQVPRVRATGRWCRWPDGSAYREPTPKEGRSGDGIHY</sequence>
<keyword evidence="3" id="KW-0479">Metal-binding</keyword>
<dbReference type="InterPro" id="IPR000917">
    <property type="entry name" value="Sulfatase_N"/>
</dbReference>
<feature type="modified residue" description="3-oxoalanine (Ser)" evidence="7">
    <location>
        <position position="93"/>
    </location>
</feature>
<evidence type="ECO:0000256" key="2">
    <source>
        <dbReference type="ARBA" id="ARBA00008779"/>
    </source>
</evidence>
<dbReference type="Gene3D" id="3.40.720.10">
    <property type="entry name" value="Alkaline Phosphatase, subunit A"/>
    <property type="match status" value="1"/>
</dbReference>
<dbReference type="PROSITE" id="PS00523">
    <property type="entry name" value="SULFATASE_1"/>
    <property type="match status" value="1"/>
</dbReference>
<reference evidence="10" key="1">
    <citation type="journal article" date="2021" name="PeerJ">
        <title>Extensive microbial diversity within the chicken gut microbiome revealed by metagenomics and culture.</title>
        <authorList>
            <person name="Gilroy R."/>
            <person name="Ravi A."/>
            <person name="Getino M."/>
            <person name="Pursley I."/>
            <person name="Horton D.L."/>
            <person name="Alikhan N.F."/>
            <person name="Baker D."/>
            <person name="Gharbi K."/>
            <person name="Hall N."/>
            <person name="Watson M."/>
            <person name="Adriaenssens E.M."/>
            <person name="Foster-Nyarko E."/>
            <person name="Jarju S."/>
            <person name="Secka A."/>
            <person name="Antonio M."/>
            <person name="Oren A."/>
            <person name="Chaudhuri R.R."/>
            <person name="La Ragione R."/>
            <person name="Hildebrand F."/>
            <person name="Pallen M.J."/>
        </authorList>
    </citation>
    <scope>NUCLEOTIDE SEQUENCE</scope>
    <source>
        <strain evidence="10">ChiBcec15-1070</strain>
    </source>
</reference>
<evidence type="ECO:0000256" key="8">
    <source>
        <dbReference type="SAM" id="SignalP"/>
    </source>
</evidence>
<comment type="caution">
    <text evidence="10">The sequence shown here is derived from an EMBL/GenBank/DDBJ whole genome shotgun (WGS) entry which is preliminary data.</text>
</comment>
<evidence type="ECO:0000259" key="9">
    <source>
        <dbReference type="Pfam" id="PF00884"/>
    </source>
</evidence>
<dbReference type="CDD" id="cd16144">
    <property type="entry name" value="ARS_like"/>
    <property type="match status" value="1"/>
</dbReference>
<evidence type="ECO:0000256" key="3">
    <source>
        <dbReference type="ARBA" id="ARBA00022723"/>
    </source>
</evidence>
<comment type="cofactor">
    <cofactor evidence="1">
        <name>Ca(2+)</name>
        <dbReference type="ChEBI" id="CHEBI:29108"/>
    </cofactor>
</comment>
<dbReference type="AlphaFoldDB" id="A0A9D1QEI6"/>
<organism evidence="10 11">
    <name type="scientific">Candidatus Rikenella faecigallinarum</name>
    <dbReference type="NCBI Taxonomy" id="2838745"/>
    <lineage>
        <taxon>Bacteria</taxon>
        <taxon>Pseudomonadati</taxon>
        <taxon>Bacteroidota</taxon>
        <taxon>Bacteroidia</taxon>
        <taxon>Bacteroidales</taxon>
        <taxon>Rikenellaceae</taxon>
        <taxon>Rikenella</taxon>
    </lineage>
</organism>
<feature type="signal peptide" evidence="8">
    <location>
        <begin position="1"/>
        <end position="25"/>
    </location>
</feature>
<evidence type="ECO:0000313" key="11">
    <source>
        <dbReference type="Proteomes" id="UP000823926"/>
    </source>
</evidence>
<evidence type="ECO:0000256" key="7">
    <source>
        <dbReference type="PIRSR" id="PIRSR600917-52"/>
    </source>
</evidence>
<dbReference type="InterPro" id="IPR050738">
    <property type="entry name" value="Sulfatase"/>
</dbReference>
<accession>A0A9D1QEI6</accession>
<dbReference type="InterPro" id="IPR024607">
    <property type="entry name" value="Sulfatase_CS"/>
</dbReference>
<evidence type="ECO:0000256" key="1">
    <source>
        <dbReference type="ARBA" id="ARBA00001913"/>
    </source>
</evidence>
<dbReference type="GO" id="GO:0046872">
    <property type="term" value="F:metal ion binding"/>
    <property type="evidence" value="ECO:0007669"/>
    <property type="project" value="UniProtKB-KW"/>
</dbReference>
<keyword evidence="6" id="KW-0106">Calcium</keyword>
<evidence type="ECO:0000313" key="10">
    <source>
        <dbReference type="EMBL" id="HIW10770.1"/>
    </source>
</evidence>
<dbReference type="EMBL" id="DXHL01000021">
    <property type="protein sequence ID" value="HIW10770.1"/>
    <property type="molecule type" value="Genomic_DNA"/>
</dbReference>
<feature type="domain" description="Sulfatase N-terminal" evidence="9">
    <location>
        <begin position="39"/>
        <end position="394"/>
    </location>
</feature>
<feature type="chain" id="PRO_5039346009" evidence="8">
    <location>
        <begin position="26"/>
        <end position="540"/>
    </location>
</feature>
<protein>
    <submittedName>
        <fullName evidence="10">Sulfatase</fullName>
    </submittedName>
</protein>
<comment type="similarity">
    <text evidence="2">Belongs to the sulfatase family.</text>
</comment>
<evidence type="ECO:0000256" key="6">
    <source>
        <dbReference type="ARBA" id="ARBA00022837"/>
    </source>
</evidence>
<proteinExistence type="inferred from homology"/>
<dbReference type="SUPFAM" id="SSF53649">
    <property type="entry name" value="Alkaline phosphatase-like"/>
    <property type="match status" value="1"/>
</dbReference>
<evidence type="ECO:0000256" key="4">
    <source>
        <dbReference type="ARBA" id="ARBA00022729"/>
    </source>
</evidence>
<dbReference type="Gene3D" id="3.30.1120.10">
    <property type="match status" value="1"/>
</dbReference>
<dbReference type="InterPro" id="IPR017850">
    <property type="entry name" value="Alkaline_phosphatase_core_sf"/>
</dbReference>
<dbReference type="Pfam" id="PF00884">
    <property type="entry name" value="Sulfatase"/>
    <property type="match status" value="1"/>
</dbReference>
<keyword evidence="5" id="KW-0378">Hydrolase</keyword>
<dbReference type="PANTHER" id="PTHR42693">
    <property type="entry name" value="ARYLSULFATASE FAMILY MEMBER"/>
    <property type="match status" value="1"/>
</dbReference>
<reference evidence="10" key="2">
    <citation type="submission" date="2021-04" db="EMBL/GenBank/DDBJ databases">
        <authorList>
            <person name="Gilroy R."/>
        </authorList>
    </citation>
    <scope>NUCLEOTIDE SEQUENCE</scope>
    <source>
        <strain evidence="10">ChiBcec15-1070</strain>
    </source>
</reference>
<gene>
    <name evidence="10" type="ORF">H9888_04620</name>
</gene>
<evidence type="ECO:0000256" key="5">
    <source>
        <dbReference type="ARBA" id="ARBA00022801"/>
    </source>
</evidence>
<keyword evidence="4 8" id="KW-0732">Signal</keyword>